<dbReference type="AlphaFoldDB" id="A0A8J5WNL8"/>
<dbReference type="Proteomes" id="UP000729402">
    <property type="component" value="Unassembled WGS sequence"/>
</dbReference>
<evidence type="ECO:0000313" key="3">
    <source>
        <dbReference type="Proteomes" id="UP000729402"/>
    </source>
</evidence>
<feature type="chain" id="PRO_5035274396" description="Knottin scorpion toxin-like domain-containing protein" evidence="1">
    <location>
        <begin position="24"/>
        <end position="79"/>
    </location>
</feature>
<evidence type="ECO:0008006" key="4">
    <source>
        <dbReference type="Google" id="ProtNLM"/>
    </source>
</evidence>
<keyword evidence="3" id="KW-1185">Reference proteome</keyword>
<organism evidence="2 3">
    <name type="scientific">Zizania palustris</name>
    <name type="common">Northern wild rice</name>
    <dbReference type="NCBI Taxonomy" id="103762"/>
    <lineage>
        <taxon>Eukaryota</taxon>
        <taxon>Viridiplantae</taxon>
        <taxon>Streptophyta</taxon>
        <taxon>Embryophyta</taxon>
        <taxon>Tracheophyta</taxon>
        <taxon>Spermatophyta</taxon>
        <taxon>Magnoliopsida</taxon>
        <taxon>Liliopsida</taxon>
        <taxon>Poales</taxon>
        <taxon>Poaceae</taxon>
        <taxon>BOP clade</taxon>
        <taxon>Oryzoideae</taxon>
        <taxon>Oryzeae</taxon>
        <taxon>Zizaniinae</taxon>
        <taxon>Zizania</taxon>
    </lineage>
</organism>
<protein>
    <recommendedName>
        <fullName evidence="4">Knottin scorpion toxin-like domain-containing protein</fullName>
    </recommendedName>
</protein>
<gene>
    <name evidence="2" type="ORF">GUJ93_ZPchr0012g18781</name>
</gene>
<accession>A0A8J5WNL8</accession>
<evidence type="ECO:0000313" key="2">
    <source>
        <dbReference type="EMBL" id="KAG8091474.1"/>
    </source>
</evidence>
<sequence>MVARVTIFFLILILLYQESPSSAKTTKLRCRQTRSWELICITSLCHDWCAYAATTSDSILMGHWCAGWHHCYCKLCVRK</sequence>
<reference evidence="2" key="2">
    <citation type="submission" date="2021-02" db="EMBL/GenBank/DDBJ databases">
        <authorList>
            <person name="Kimball J.A."/>
            <person name="Haas M.W."/>
            <person name="Macchietto M."/>
            <person name="Kono T."/>
            <person name="Duquette J."/>
            <person name="Shao M."/>
        </authorList>
    </citation>
    <scope>NUCLEOTIDE SEQUENCE</scope>
    <source>
        <tissue evidence="2">Fresh leaf tissue</tissue>
    </source>
</reference>
<reference evidence="2" key="1">
    <citation type="journal article" date="2021" name="bioRxiv">
        <title>Whole Genome Assembly and Annotation of Northern Wild Rice, Zizania palustris L., Supports a Whole Genome Duplication in the Zizania Genus.</title>
        <authorList>
            <person name="Haas M."/>
            <person name="Kono T."/>
            <person name="Macchietto M."/>
            <person name="Millas R."/>
            <person name="McGilp L."/>
            <person name="Shao M."/>
            <person name="Duquette J."/>
            <person name="Hirsch C.N."/>
            <person name="Kimball J."/>
        </authorList>
    </citation>
    <scope>NUCLEOTIDE SEQUENCE</scope>
    <source>
        <tissue evidence="2">Fresh leaf tissue</tissue>
    </source>
</reference>
<comment type="caution">
    <text evidence="2">The sequence shown here is derived from an EMBL/GenBank/DDBJ whole genome shotgun (WGS) entry which is preliminary data.</text>
</comment>
<proteinExistence type="predicted"/>
<evidence type="ECO:0000256" key="1">
    <source>
        <dbReference type="SAM" id="SignalP"/>
    </source>
</evidence>
<dbReference type="EMBL" id="JAAALK010000080">
    <property type="protein sequence ID" value="KAG8091474.1"/>
    <property type="molecule type" value="Genomic_DNA"/>
</dbReference>
<keyword evidence="1" id="KW-0732">Signal</keyword>
<feature type="signal peptide" evidence="1">
    <location>
        <begin position="1"/>
        <end position="23"/>
    </location>
</feature>
<name>A0A8J5WNL8_ZIZPA</name>